<keyword evidence="6" id="KW-1185">Reference proteome</keyword>
<dbReference type="SUPFAM" id="SSF53756">
    <property type="entry name" value="UDP-Glycosyltransferase/glycogen phosphorylase"/>
    <property type="match status" value="1"/>
</dbReference>
<comment type="caution">
    <text evidence="5">The sequence shown here is derived from an EMBL/GenBank/DDBJ whole genome shotgun (WGS) entry which is preliminary data.</text>
</comment>
<dbReference type="PANTHER" id="PTHR12526:SF630">
    <property type="entry name" value="GLYCOSYLTRANSFERASE"/>
    <property type="match status" value="1"/>
</dbReference>
<reference evidence="5 6" key="1">
    <citation type="submission" date="2019-09" db="EMBL/GenBank/DDBJ databases">
        <title>Characterization of the phylogenetic diversity of two novel species belonging to the genus Bifidobacterium: Bifidobacterium cebidarum sp. nov. and Bifidobacterium leontopitheci sp. nov.</title>
        <authorList>
            <person name="Lugli G.A."/>
            <person name="Duranti S."/>
            <person name="Milani C."/>
            <person name="Turroni F."/>
            <person name="Ventura M."/>
        </authorList>
    </citation>
    <scope>NUCLEOTIDE SEQUENCE [LARGE SCALE GENOMIC DNA]</scope>
    <source>
        <strain evidence="5 6">LMG 31469</strain>
    </source>
</reference>
<feature type="domain" description="Glycosyltransferase subfamily 4-like N-terminal" evidence="4">
    <location>
        <begin position="50"/>
        <end position="235"/>
    </location>
</feature>
<dbReference type="EMBL" id="WBVS01000005">
    <property type="protein sequence ID" value="KAB7788206.1"/>
    <property type="molecule type" value="Genomic_DNA"/>
</dbReference>
<dbReference type="InterPro" id="IPR028098">
    <property type="entry name" value="Glyco_trans_4-like_N"/>
</dbReference>
<evidence type="ECO:0000259" key="3">
    <source>
        <dbReference type="Pfam" id="PF00534"/>
    </source>
</evidence>
<dbReference type="CDD" id="cd03811">
    <property type="entry name" value="GT4_GT28_WabH-like"/>
    <property type="match status" value="1"/>
</dbReference>
<dbReference type="AlphaFoldDB" id="A0A6I1GEL1"/>
<protein>
    <submittedName>
        <fullName evidence="5">Capsular polysaccharide biosynthsis protein</fullName>
    </submittedName>
</protein>
<dbReference type="Pfam" id="PF00534">
    <property type="entry name" value="Glycos_transf_1"/>
    <property type="match status" value="1"/>
</dbReference>
<proteinExistence type="predicted"/>
<keyword evidence="1" id="KW-0328">Glycosyltransferase</keyword>
<evidence type="ECO:0000259" key="4">
    <source>
        <dbReference type="Pfam" id="PF13439"/>
    </source>
</evidence>
<dbReference type="PANTHER" id="PTHR12526">
    <property type="entry name" value="GLYCOSYLTRANSFERASE"/>
    <property type="match status" value="1"/>
</dbReference>
<evidence type="ECO:0000256" key="1">
    <source>
        <dbReference type="ARBA" id="ARBA00022676"/>
    </source>
</evidence>
<accession>A0A6I1GEL1</accession>
<dbReference type="InterPro" id="IPR001296">
    <property type="entry name" value="Glyco_trans_1"/>
</dbReference>
<keyword evidence="2" id="KW-0808">Transferase</keyword>
<organism evidence="5 6">
    <name type="scientific">Bifidobacterium cebidarum</name>
    <dbReference type="NCBI Taxonomy" id="2650773"/>
    <lineage>
        <taxon>Bacteria</taxon>
        <taxon>Bacillati</taxon>
        <taxon>Actinomycetota</taxon>
        <taxon>Actinomycetes</taxon>
        <taxon>Bifidobacteriales</taxon>
        <taxon>Bifidobacteriaceae</taxon>
        <taxon>Bifidobacterium</taxon>
    </lineage>
</organism>
<dbReference type="GO" id="GO:0016757">
    <property type="term" value="F:glycosyltransferase activity"/>
    <property type="evidence" value="ECO:0007669"/>
    <property type="project" value="UniProtKB-KW"/>
</dbReference>
<dbReference type="Proteomes" id="UP000468413">
    <property type="component" value="Unassembled WGS sequence"/>
</dbReference>
<dbReference type="Pfam" id="PF13439">
    <property type="entry name" value="Glyco_transf_4"/>
    <property type="match status" value="1"/>
</dbReference>
<sequence>MVLLPLIWDGGCMNSDVQIYRVAVRRGVPFDSSQGNALRIAVCCTLNVRGGAESALFRLLKMLRDHGHDVDVIVCADERHTIRDLIPEGVRVHYLHSDTFFTDMMSGLNWQSTPRIFRLIARCIKAAAMVFGVRPAWWSEVYAMHHVTGLPQDSFDAVLGFTGPGISMAAASCLSAPLKAVWLHAHLHLRFAFRDLAPDFDTIFCVSRELKEAVDATWPQYADKTRVLYNLIDADGIRQRAAQYMPQWRDANDLHIVTVARLDKIKGLDIAIDAAALLRDRGLAFTWYVMGGGYYSKPLERRIRRLHLEESFILCGDMANPMPYVKHADLYVQPSRSEGFGLAVQEALVLNKPVIATDIPAMSEQIEHGVTGILCPLDPEAFANEILRLASSPEQREKISEHLKTIAHSDEETMAQLMNYLHSSVRPSAE</sequence>
<evidence type="ECO:0000313" key="5">
    <source>
        <dbReference type="EMBL" id="KAB7788206.1"/>
    </source>
</evidence>
<dbReference type="Gene3D" id="3.40.50.2000">
    <property type="entry name" value="Glycogen Phosphorylase B"/>
    <property type="match status" value="2"/>
</dbReference>
<feature type="domain" description="Glycosyl transferase family 1" evidence="3">
    <location>
        <begin position="252"/>
        <end position="401"/>
    </location>
</feature>
<gene>
    <name evidence="5" type="ORF">F7D08_1243</name>
</gene>
<evidence type="ECO:0000256" key="2">
    <source>
        <dbReference type="ARBA" id="ARBA00022679"/>
    </source>
</evidence>
<evidence type="ECO:0000313" key="6">
    <source>
        <dbReference type="Proteomes" id="UP000468413"/>
    </source>
</evidence>
<name>A0A6I1GEL1_9BIFI</name>